<feature type="compositionally biased region" description="Low complexity" evidence="3">
    <location>
        <begin position="365"/>
        <end position="386"/>
    </location>
</feature>
<evidence type="ECO:0000313" key="4">
    <source>
        <dbReference type="EMBL" id="KAB7504933.1"/>
    </source>
</evidence>
<evidence type="ECO:0000256" key="2">
    <source>
        <dbReference type="SAM" id="Coils"/>
    </source>
</evidence>
<keyword evidence="5" id="KW-1185">Reference proteome</keyword>
<evidence type="ECO:0000256" key="3">
    <source>
        <dbReference type="SAM" id="MobiDB-lite"/>
    </source>
</evidence>
<evidence type="ECO:0000313" key="5">
    <source>
        <dbReference type="Proteomes" id="UP000326759"/>
    </source>
</evidence>
<dbReference type="OrthoDB" id="9451547at2759"/>
<feature type="coiled-coil region" evidence="2">
    <location>
        <begin position="178"/>
        <end position="233"/>
    </location>
</feature>
<dbReference type="Proteomes" id="UP000326759">
    <property type="component" value="Unassembled WGS sequence"/>
</dbReference>
<dbReference type="EMBL" id="SEYY01002088">
    <property type="protein sequence ID" value="KAB7504933.1"/>
    <property type="molecule type" value="Genomic_DNA"/>
</dbReference>
<dbReference type="PANTHER" id="PTHR32123:SF13">
    <property type="entry name" value="BICAUDAL D-RELATED PROTEIN HOMOLOG"/>
    <property type="match status" value="1"/>
</dbReference>
<keyword evidence="1 2" id="KW-0175">Coiled coil</keyword>
<reference evidence="4 5" key="1">
    <citation type="journal article" date="2019" name="PLoS Biol.">
        <title>Sex chromosomes control vertical transmission of feminizing Wolbachia symbionts in an isopod.</title>
        <authorList>
            <person name="Becking T."/>
            <person name="Chebbi M.A."/>
            <person name="Giraud I."/>
            <person name="Moumen B."/>
            <person name="Laverre T."/>
            <person name="Caubet Y."/>
            <person name="Peccoud J."/>
            <person name="Gilbert C."/>
            <person name="Cordaux R."/>
        </authorList>
    </citation>
    <scope>NUCLEOTIDE SEQUENCE [LARGE SCALE GENOMIC DNA]</scope>
    <source>
        <strain evidence="4">ANa2</strain>
        <tissue evidence="4">Whole body excluding digestive tract and cuticle</tissue>
    </source>
</reference>
<feature type="compositionally biased region" description="Basic and acidic residues" evidence="3">
    <location>
        <begin position="1"/>
        <end position="24"/>
    </location>
</feature>
<feature type="compositionally biased region" description="Polar residues" evidence="3">
    <location>
        <begin position="38"/>
        <end position="51"/>
    </location>
</feature>
<name>A0A5N5TE57_9CRUS</name>
<organism evidence="4 5">
    <name type="scientific">Armadillidium nasatum</name>
    <dbReference type="NCBI Taxonomy" id="96803"/>
    <lineage>
        <taxon>Eukaryota</taxon>
        <taxon>Metazoa</taxon>
        <taxon>Ecdysozoa</taxon>
        <taxon>Arthropoda</taxon>
        <taxon>Crustacea</taxon>
        <taxon>Multicrustacea</taxon>
        <taxon>Malacostraca</taxon>
        <taxon>Eumalacostraca</taxon>
        <taxon>Peracarida</taxon>
        <taxon>Isopoda</taxon>
        <taxon>Oniscidea</taxon>
        <taxon>Crinocheta</taxon>
        <taxon>Armadillidiidae</taxon>
        <taxon>Armadillidium</taxon>
    </lineage>
</organism>
<proteinExistence type="predicted"/>
<sequence>MLEKQSREKEQLIRSSQRDLEDLRNTNLSLTDRLEAMSRNSSSPSMGHTSLMNEMDLSDQDASRPSLPEDLLELDEDIECDEPCLSPLSDAENLKQLRQEVIESTSQLRSLVEQMRHQRRNSLTSISTNSSDEFTVNNLKPGVLKETAQELKGLIRQLLRREAKGQCSACGRSAPEDKIQMEQEIHKALEALDKLNIELADKTEKLKNKTDEVDQLQQQIMLKDAQSKAVEEERDNLKYDLSNTHLAKDELIKKAWDMRDNAVARKNACEIELAKTRIDVMQVNSQLMEAIQQKVELSQQLEQWQVDMQQLLDDQMRRKLDRLENSGVFAAKALNGSDSDSSSSTKNSPKKTFKIFALLSHLRRSPATSSTATASGNPAGGNSNSA</sequence>
<feature type="coiled-coil region" evidence="2">
    <location>
        <begin position="280"/>
        <end position="314"/>
    </location>
</feature>
<dbReference type="PANTHER" id="PTHR32123">
    <property type="entry name" value="BICD FAMILY-LIKE CARGO ADAPTER"/>
    <property type="match status" value="1"/>
</dbReference>
<dbReference type="AlphaFoldDB" id="A0A5N5TE57"/>
<gene>
    <name evidence="4" type="ORF">Anas_04996</name>
</gene>
<evidence type="ECO:0000256" key="1">
    <source>
        <dbReference type="ARBA" id="ARBA00023054"/>
    </source>
</evidence>
<feature type="region of interest" description="Disordered" evidence="3">
    <location>
        <begin position="1"/>
        <end position="51"/>
    </location>
</feature>
<protein>
    <submittedName>
        <fullName evidence="4">Bicaudal D-related-like protein</fullName>
    </submittedName>
</protein>
<accession>A0A5N5TE57</accession>
<comment type="caution">
    <text evidence="4">The sequence shown here is derived from an EMBL/GenBank/DDBJ whole genome shotgun (WGS) entry which is preliminary data.</text>
</comment>
<feature type="region of interest" description="Disordered" evidence="3">
    <location>
        <begin position="364"/>
        <end position="386"/>
    </location>
</feature>
<dbReference type="InterPro" id="IPR051149">
    <property type="entry name" value="Spindly/BICDR_Dynein_Adapter"/>
</dbReference>